<gene>
    <name evidence="1" type="ORF">ALAG00032_LOCUS13824</name>
</gene>
<sequence>MKETHEEKFSEKRKEKRLANAEKNQNLQYLHTYFFTQSKNMCVKYSDELEDATATGQEVLMLIILKSRYKIRTGLELRDWKNVIMMMV</sequence>
<evidence type="ECO:0000313" key="1">
    <source>
        <dbReference type="EMBL" id="CAE0373024.1"/>
    </source>
</evidence>
<organism evidence="1">
    <name type="scientific">Aureoumbra lagunensis</name>
    <dbReference type="NCBI Taxonomy" id="44058"/>
    <lineage>
        <taxon>Eukaryota</taxon>
        <taxon>Sar</taxon>
        <taxon>Stramenopiles</taxon>
        <taxon>Ochrophyta</taxon>
        <taxon>Pelagophyceae</taxon>
        <taxon>Pelagomonadales</taxon>
        <taxon>Aureoumbra</taxon>
    </lineage>
</organism>
<name>A0A7S3K4V7_9STRA</name>
<proteinExistence type="predicted"/>
<dbReference type="EMBL" id="HBIJ01021241">
    <property type="protein sequence ID" value="CAE0373024.1"/>
    <property type="molecule type" value="Transcribed_RNA"/>
</dbReference>
<reference evidence="1" key="1">
    <citation type="submission" date="2021-01" db="EMBL/GenBank/DDBJ databases">
        <authorList>
            <person name="Corre E."/>
            <person name="Pelletier E."/>
            <person name="Niang G."/>
            <person name="Scheremetjew M."/>
            <person name="Finn R."/>
            <person name="Kale V."/>
            <person name="Holt S."/>
            <person name="Cochrane G."/>
            <person name="Meng A."/>
            <person name="Brown T."/>
            <person name="Cohen L."/>
        </authorList>
    </citation>
    <scope>NUCLEOTIDE SEQUENCE</scope>
    <source>
        <strain evidence="1">CCMP1510</strain>
    </source>
</reference>
<dbReference type="AlphaFoldDB" id="A0A7S3K4V7"/>
<protein>
    <submittedName>
        <fullName evidence="1">Uncharacterized protein</fullName>
    </submittedName>
</protein>
<accession>A0A7S3K4V7</accession>